<accession>A0A6C0DAQ6</accession>
<dbReference type="EMBL" id="MN739569">
    <property type="protein sequence ID" value="QHT13470.1"/>
    <property type="molecule type" value="Genomic_DNA"/>
</dbReference>
<name>A0A6C0DAQ6_9ZZZZ</name>
<evidence type="ECO:0000313" key="1">
    <source>
        <dbReference type="EMBL" id="QHT13470.1"/>
    </source>
</evidence>
<evidence type="ECO:0008006" key="2">
    <source>
        <dbReference type="Google" id="ProtNLM"/>
    </source>
</evidence>
<protein>
    <recommendedName>
        <fullName evidence="2">EF-hand domain-containing protein</fullName>
    </recommendedName>
</protein>
<sequence>MAEVTELNKSLQVVCNLSHDLRNDFASLNKLCITIRKNNDKKIFTDFDDLFLQVKQVVLLIRDYIIIVKNEVIILKDKLNNVLAGKNYLKDKISSSFSGLIGEIKLFIDIIEEKLFRKNNICIFSSGYDLWTNKDFSHNDCAFCSNCLNIKYQLPVLNPIDILIEAIYVVSHQLAIASETLFCITKAACLRFIMMHNDYDNYLQDFDILISDKELLVTKFYDCQDLSKNRKLTRKEFDEEMGLLALHF</sequence>
<dbReference type="AlphaFoldDB" id="A0A6C0DAQ6"/>
<organism evidence="1">
    <name type="scientific">viral metagenome</name>
    <dbReference type="NCBI Taxonomy" id="1070528"/>
    <lineage>
        <taxon>unclassified sequences</taxon>
        <taxon>metagenomes</taxon>
        <taxon>organismal metagenomes</taxon>
    </lineage>
</organism>
<dbReference type="InterPro" id="IPR018247">
    <property type="entry name" value="EF_Hand_1_Ca_BS"/>
</dbReference>
<proteinExistence type="predicted"/>
<reference evidence="1" key="1">
    <citation type="journal article" date="2020" name="Nature">
        <title>Giant virus diversity and host interactions through global metagenomics.</title>
        <authorList>
            <person name="Schulz F."/>
            <person name="Roux S."/>
            <person name="Paez-Espino D."/>
            <person name="Jungbluth S."/>
            <person name="Walsh D.A."/>
            <person name="Denef V.J."/>
            <person name="McMahon K.D."/>
            <person name="Konstantinidis K.T."/>
            <person name="Eloe-Fadrosh E.A."/>
            <person name="Kyrpides N.C."/>
            <person name="Woyke T."/>
        </authorList>
    </citation>
    <scope>NUCLEOTIDE SEQUENCE</scope>
    <source>
        <strain evidence="1">GVMAG-M-3300023174-131</strain>
    </source>
</reference>
<dbReference type="PROSITE" id="PS00018">
    <property type="entry name" value="EF_HAND_1"/>
    <property type="match status" value="1"/>
</dbReference>